<dbReference type="AlphaFoldDB" id="A9NRY7"/>
<name>A9NRY7_PICSI</name>
<dbReference type="Pfam" id="PF00582">
    <property type="entry name" value="Usp"/>
    <property type="match status" value="1"/>
</dbReference>
<dbReference type="InterPro" id="IPR006016">
    <property type="entry name" value="UspA"/>
</dbReference>
<evidence type="ECO:0000259" key="1">
    <source>
        <dbReference type="Pfam" id="PF00582"/>
    </source>
</evidence>
<sequence>MAEVKKIMVAVDDSEFSHYALQWALNNLHLFGSDVSLVLFHAQPVAVFNSPATMGVTSPGLIETIFHQQKQVSEEILARAKGICAQKNVIVETLSEIGDPKDAICDAIEKLQIDLLITGSHGYGMLKRAFLGSVSNYCVQYAKCPVLVTRKPS</sequence>
<dbReference type="InterPro" id="IPR014729">
    <property type="entry name" value="Rossmann-like_a/b/a_fold"/>
</dbReference>
<dbReference type="EMBL" id="EF086949">
    <property type="protein sequence ID" value="ABK26205.1"/>
    <property type="molecule type" value="mRNA"/>
</dbReference>
<feature type="domain" description="UspA" evidence="1">
    <location>
        <begin position="4"/>
        <end position="150"/>
    </location>
</feature>
<accession>A9NRY7</accession>
<evidence type="ECO:0000313" key="2">
    <source>
        <dbReference type="EMBL" id="ABK23398.1"/>
    </source>
</evidence>
<dbReference type="PANTHER" id="PTHR31964:SF113">
    <property type="entry name" value="USPA DOMAIN-CONTAINING PROTEIN"/>
    <property type="match status" value="1"/>
</dbReference>
<dbReference type="SUPFAM" id="SSF52402">
    <property type="entry name" value="Adenine nucleotide alpha hydrolases-like"/>
    <property type="match status" value="1"/>
</dbReference>
<dbReference type="InterPro" id="IPR006015">
    <property type="entry name" value="Universal_stress_UspA"/>
</dbReference>
<dbReference type="EMBL" id="EF084068">
    <property type="protein sequence ID" value="ABK23398.1"/>
    <property type="molecule type" value="mRNA"/>
</dbReference>
<dbReference type="Gene3D" id="3.40.50.620">
    <property type="entry name" value="HUPs"/>
    <property type="match status" value="1"/>
</dbReference>
<organism evidence="2">
    <name type="scientific">Picea sitchensis</name>
    <name type="common">Sitka spruce</name>
    <name type="synonym">Pinus sitchensis</name>
    <dbReference type="NCBI Taxonomy" id="3332"/>
    <lineage>
        <taxon>Eukaryota</taxon>
        <taxon>Viridiplantae</taxon>
        <taxon>Streptophyta</taxon>
        <taxon>Embryophyta</taxon>
        <taxon>Tracheophyta</taxon>
        <taxon>Spermatophyta</taxon>
        <taxon>Pinopsida</taxon>
        <taxon>Pinidae</taxon>
        <taxon>Conifers I</taxon>
        <taxon>Pinales</taxon>
        <taxon>Pinaceae</taxon>
        <taxon>Picea</taxon>
    </lineage>
</organism>
<dbReference type="CDD" id="cd23659">
    <property type="entry name" value="USP_At3g01520-like"/>
    <property type="match status" value="1"/>
</dbReference>
<reference evidence="2" key="1">
    <citation type="journal article" date="2008" name="BMC Genomics">
        <title>A conifer genomics resource of 200,000 spruce (Picea spp.) ESTs and 6,464 high-quality, sequence-finished full-length cDNAs for Sitka spruce (Picea sitchensis).</title>
        <authorList>
            <person name="Ralph S.G."/>
            <person name="Chun H.J."/>
            <person name="Kolosova N."/>
            <person name="Cooper D."/>
            <person name="Oddy C."/>
            <person name="Ritland C.E."/>
            <person name="Kirkpatrick R."/>
            <person name="Moore R."/>
            <person name="Barber S."/>
            <person name="Holt R.A."/>
            <person name="Jones S.J."/>
            <person name="Marra M.A."/>
            <person name="Douglas C.J."/>
            <person name="Ritland K."/>
            <person name="Bohlmann J."/>
        </authorList>
    </citation>
    <scope>NUCLEOTIDE SEQUENCE</scope>
    <source>
        <tissue evidence="2">Green portion of the leader tissue</tissue>
    </source>
</reference>
<protein>
    <recommendedName>
        <fullName evidence="1">UspA domain-containing protein</fullName>
    </recommendedName>
</protein>
<dbReference type="PANTHER" id="PTHR31964">
    <property type="entry name" value="ADENINE NUCLEOTIDE ALPHA HYDROLASES-LIKE SUPERFAMILY PROTEIN"/>
    <property type="match status" value="1"/>
</dbReference>
<proteinExistence type="evidence at transcript level"/>
<dbReference type="PRINTS" id="PR01438">
    <property type="entry name" value="UNVRSLSTRESS"/>
</dbReference>